<sequence>MSSRMHGFQSPSKLLQKKWEQQEQRRHMKKVHTVKTGLDNRAPRHYPHLMVRLKKIQQDEQRQAEIDHENRILLQKMSTIMTNRGSLDNWNDYEPKSLNHLAREHMQDKIAEENLGLARRLQAIRPAYEVDKFEEEFQKHEHFLDMWASSTKDFGPLHKGSQKYEDTYYESDFEEEDDESFRLPKIGSRMSSQMSQHTPRKDGTSVPKLPKIQSKKESTADADAKLLFRAVKQLAKGDEVILKALIRRTHSQRMLTMQTFNDHYDLDLTTELKAAMGPNYKTLIECLLTDRQKTDATTLRTAVQKNDVAGIVEILCTRYSNAISSIQKTYQAEFSVSFEDDIKRNLREKDCQELVKALTSTERPQSMDVDQNKADYEAEELCGGGEDRFTHPEGLFLTILRTESIAQIRALFNSFKTLSGGQSLPEGAQSDRCSSKFVDAIRGLDYCLNSPPGAYAEKIHSHLRPNDRDLIELLLARSETDMRAIRRAYKRKYSIELIEAIMIKCGEASPLIAHIAAKETAAGQNKSQDQGRRVNGVLVLGPPKKQPMRKPPESPRKDVDLAEKSPLGKKAALQTKRRVPQYGAAGDKTPRLDEDVRRIHEAMQGWGTNEAPLIDILVSRTNAQRQQLKRKYSKAYKKVRVV</sequence>
<dbReference type="PROSITE" id="PS51897">
    <property type="entry name" value="ANNEXIN_2"/>
    <property type="match status" value="2"/>
</dbReference>
<dbReference type="SUPFAM" id="SSF47874">
    <property type="entry name" value="Annexin"/>
    <property type="match status" value="2"/>
</dbReference>
<dbReference type="Proteomes" id="UP001209878">
    <property type="component" value="Unassembled WGS sequence"/>
</dbReference>
<evidence type="ECO:0000256" key="3">
    <source>
        <dbReference type="ARBA" id="ARBA00022737"/>
    </source>
</evidence>
<organism evidence="6 7">
    <name type="scientific">Ridgeia piscesae</name>
    <name type="common">Tubeworm</name>
    <dbReference type="NCBI Taxonomy" id="27915"/>
    <lineage>
        <taxon>Eukaryota</taxon>
        <taxon>Metazoa</taxon>
        <taxon>Spiralia</taxon>
        <taxon>Lophotrochozoa</taxon>
        <taxon>Annelida</taxon>
        <taxon>Polychaeta</taxon>
        <taxon>Sedentaria</taxon>
        <taxon>Canalipalpata</taxon>
        <taxon>Sabellida</taxon>
        <taxon>Siboglinidae</taxon>
        <taxon>Ridgeia</taxon>
    </lineage>
</organism>
<name>A0AAD9PE88_RIDPI</name>
<evidence type="ECO:0000313" key="6">
    <source>
        <dbReference type="EMBL" id="KAK2193229.1"/>
    </source>
</evidence>
<evidence type="ECO:0000256" key="2">
    <source>
        <dbReference type="ARBA" id="ARBA00008315"/>
    </source>
</evidence>
<dbReference type="GO" id="GO:0005737">
    <property type="term" value="C:cytoplasm"/>
    <property type="evidence" value="ECO:0007669"/>
    <property type="project" value="TreeGrafter"/>
</dbReference>
<accession>A0AAD9PE88</accession>
<feature type="region of interest" description="Disordered" evidence="5">
    <location>
        <begin position="1"/>
        <end position="31"/>
    </location>
</feature>
<proteinExistence type="inferred from homology"/>
<keyword evidence="4" id="KW-0041">Annexin</keyword>
<dbReference type="InterPro" id="IPR037104">
    <property type="entry name" value="Annexin_sf"/>
</dbReference>
<evidence type="ECO:0000313" key="7">
    <source>
        <dbReference type="Proteomes" id="UP001209878"/>
    </source>
</evidence>
<reference evidence="6" key="1">
    <citation type="journal article" date="2023" name="Mol. Biol. Evol.">
        <title>Third-Generation Sequencing Reveals the Adaptive Role of the Epigenome in Three Deep-Sea Polychaetes.</title>
        <authorList>
            <person name="Perez M."/>
            <person name="Aroh O."/>
            <person name="Sun Y."/>
            <person name="Lan Y."/>
            <person name="Juniper S.K."/>
            <person name="Young C.R."/>
            <person name="Angers B."/>
            <person name="Qian P.Y."/>
        </authorList>
    </citation>
    <scope>NUCLEOTIDE SEQUENCE</scope>
    <source>
        <strain evidence="6">R07B-5</strain>
    </source>
</reference>
<dbReference type="GO" id="GO:0005886">
    <property type="term" value="C:plasma membrane"/>
    <property type="evidence" value="ECO:0007669"/>
    <property type="project" value="TreeGrafter"/>
</dbReference>
<dbReference type="PRINTS" id="PR00196">
    <property type="entry name" value="ANNEXIN"/>
</dbReference>
<protein>
    <recommendedName>
        <fullName evidence="8">Annexin</fullName>
    </recommendedName>
</protein>
<dbReference type="SMART" id="SM00335">
    <property type="entry name" value="ANX"/>
    <property type="match status" value="4"/>
</dbReference>
<comment type="caution">
    <text evidence="6">The sequence shown here is derived from an EMBL/GenBank/DDBJ whole genome shotgun (WGS) entry which is preliminary data.</text>
</comment>
<dbReference type="GO" id="GO:0005544">
    <property type="term" value="F:calcium-dependent phospholipid binding"/>
    <property type="evidence" value="ECO:0007669"/>
    <property type="project" value="InterPro"/>
</dbReference>
<keyword evidence="3" id="KW-0677">Repeat</keyword>
<comment type="similarity">
    <text evidence="1">Belongs to the annexin family.</text>
</comment>
<dbReference type="InterPro" id="IPR029488">
    <property type="entry name" value="Hmw/CFAP97"/>
</dbReference>
<dbReference type="GO" id="GO:0001786">
    <property type="term" value="F:phosphatidylserine binding"/>
    <property type="evidence" value="ECO:0007669"/>
    <property type="project" value="TreeGrafter"/>
</dbReference>
<evidence type="ECO:0000256" key="1">
    <source>
        <dbReference type="ARBA" id="ARBA00007831"/>
    </source>
</evidence>
<dbReference type="InterPro" id="IPR018502">
    <property type="entry name" value="Annexin_repeat"/>
</dbReference>
<dbReference type="AlphaFoldDB" id="A0AAD9PE88"/>
<feature type="region of interest" description="Disordered" evidence="5">
    <location>
        <begin position="521"/>
        <end position="571"/>
    </location>
</feature>
<evidence type="ECO:0008006" key="8">
    <source>
        <dbReference type="Google" id="ProtNLM"/>
    </source>
</evidence>
<dbReference type="PANTHER" id="PTHR10502">
    <property type="entry name" value="ANNEXIN"/>
    <property type="match status" value="1"/>
</dbReference>
<evidence type="ECO:0000256" key="4">
    <source>
        <dbReference type="ARBA" id="ARBA00023216"/>
    </source>
</evidence>
<dbReference type="GO" id="GO:0005509">
    <property type="term" value="F:calcium ion binding"/>
    <property type="evidence" value="ECO:0007669"/>
    <property type="project" value="InterPro"/>
</dbReference>
<dbReference type="Pfam" id="PF00191">
    <property type="entry name" value="Annexin"/>
    <property type="match status" value="3"/>
</dbReference>
<feature type="compositionally biased region" description="Basic and acidic residues" evidence="5">
    <location>
        <begin position="550"/>
        <end position="563"/>
    </location>
</feature>
<evidence type="ECO:0000256" key="5">
    <source>
        <dbReference type="SAM" id="MobiDB-lite"/>
    </source>
</evidence>
<comment type="similarity">
    <text evidence="2">Belongs to the CFAP97 family.</text>
</comment>
<dbReference type="InterPro" id="IPR001464">
    <property type="entry name" value="Annexin"/>
</dbReference>
<dbReference type="Gene3D" id="1.10.220.10">
    <property type="entry name" value="Annexin"/>
    <property type="match status" value="5"/>
</dbReference>
<keyword evidence="7" id="KW-1185">Reference proteome</keyword>
<dbReference type="EMBL" id="JAODUO010000015">
    <property type="protein sequence ID" value="KAK2193229.1"/>
    <property type="molecule type" value="Genomic_DNA"/>
</dbReference>
<feature type="region of interest" description="Disordered" evidence="5">
    <location>
        <begin position="175"/>
        <end position="215"/>
    </location>
</feature>
<dbReference type="Pfam" id="PF13879">
    <property type="entry name" value="Hmw_CFAP97"/>
    <property type="match status" value="1"/>
</dbReference>
<gene>
    <name evidence="6" type="ORF">NP493_16g03007</name>
</gene>
<dbReference type="PANTHER" id="PTHR10502:SF175">
    <property type="entry name" value="ANNEXIN A13"/>
    <property type="match status" value="1"/>
</dbReference>